<evidence type="ECO:0000313" key="3">
    <source>
        <dbReference type="Proteomes" id="UP001195483"/>
    </source>
</evidence>
<evidence type="ECO:0000256" key="1">
    <source>
        <dbReference type="SAM" id="MobiDB-lite"/>
    </source>
</evidence>
<accession>A0AAE0SDE1</accession>
<reference evidence="2" key="1">
    <citation type="journal article" date="2021" name="Genome Biol. Evol.">
        <title>A High-Quality Reference Genome for a Parasitic Bivalve with Doubly Uniparental Inheritance (Bivalvia: Unionida).</title>
        <authorList>
            <person name="Smith C.H."/>
        </authorList>
    </citation>
    <scope>NUCLEOTIDE SEQUENCE</scope>
    <source>
        <strain evidence="2">CHS0354</strain>
    </source>
</reference>
<dbReference type="Proteomes" id="UP001195483">
    <property type="component" value="Unassembled WGS sequence"/>
</dbReference>
<keyword evidence="3" id="KW-1185">Reference proteome</keyword>
<protein>
    <submittedName>
        <fullName evidence="2">Uncharacterized protein</fullName>
    </submittedName>
</protein>
<comment type="caution">
    <text evidence="2">The sequence shown here is derived from an EMBL/GenBank/DDBJ whole genome shotgun (WGS) entry which is preliminary data.</text>
</comment>
<sequence>MALKEIRHEELTRIDKETNAKLINRARNPKREIKGKNYFSPNIGEITNALNTDILRKNKFFLLSEKESETNQEESSILKDLTGLQALRSSPLPKERTRTMKRKMAQSLSESSSNESEEIGIACRGTQYLWKKRRKGKRKEKIEDKESMESMEYDNNNDSKG</sequence>
<feature type="region of interest" description="Disordered" evidence="1">
    <location>
        <begin position="87"/>
        <end position="119"/>
    </location>
</feature>
<reference evidence="2" key="3">
    <citation type="submission" date="2023-05" db="EMBL/GenBank/DDBJ databases">
        <authorList>
            <person name="Smith C.H."/>
        </authorList>
    </citation>
    <scope>NUCLEOTIDE SEQUENCE</scope>
    <source>
        <strain evidence="2">CHS0354</strain>
        <tissue evidence="2">Mantle</tissue>
    </source>
</reference>
<proteinExistence type="predicted"/>
<feature type="region of interest" description="Disordered" evidence="1">
    <location>
        <begin position="131"/>
        <end position="161"/>
    </location>
</feature>
<organism evidence="2 3">
    <name type="scientific">Potamilus streckersoni</name>
    <dbReference type="NCBI Taxonomy" id="2493646"/>
    <lineage>
        <taxon>Eukaryota</taxon>
        <taxon>Metazoa</taxon>
        <taxon>Spiralia</taxon>
        <taxon>Lophotrochozoa</taxon>
        <taxon>Mollusca</taxon>
        <taxon>Bivalvia</taxon>
        <taxon>Autobranchia</taxon>
        <taxon>Heteroconchia</taxon>
        <taxon>Palaeoheterodonta</taxon>
        <taxon>Unionida</taxon>
        <taxon>Unionoidea</taxon>
        <taxon>Unionidae</taxon>
        <taxon>Ambleminae</taxon>
        <taxon>Lampsilini</taxon>
        <taxon>Potamilus</taxon>
    </lineage>
</organism>
<evidence type="ECO:0000313" key="2">
    <source>
        <dbReference type="EMBL" id="KAK3589851.1"/>
    </source>
</evidence>
<dbReference type="EMBL" id="JAEAOA010000985">
    <property type="protein sequence ID" value="KAK3589851.1"/>
    <property type="molecule type" value="Genomic_DNA"/>
</dbReference>
<reference evidence="2" key="2">
    <citation type="journal article" date="2021" name="Genome Biol. Evol.">
        <title>Developing a high-quality reference genome for a parasitic bivalve with doubly uniparental inheritance (Bivalvia: Unionida).</title>
        <authorList>
            <person name="Smith C.H."/>
        </authorList>
    </citation>
    <scope>NUCLEOTIDE SEQUENCE</scope>
    <source>
        <strain evidence="2">CHS0354</strain>
        <tissue evidence="2">Mantle</tissue>
    </source>
</reference>
<name>A0AAE0SDE1_9BIVA</name>
<gene>
    <name evidence="2" type="ORF">CHS0354_015871</name>
</gene>
<dbReference type="AlphaFoldDB" id="A0AAE0SDE1"/>